<keyword evidence="3 4" id="KW-0175">Coiled coil</keyword>
<evidence type="ECO:0000256" key="5">
    <source>
        <dbReference type="SAM" id="MobiDB-lite"/>
    </source>
</evidence>
<feature type="compositionally biased region" description="Basic and acidic residues" evidence="5">
    <location>
        <begin position="59"/>
        <end position="72"/>
    </location>
</feature>
<feature type="compositionally biased region" description="Low complexity" evidence="5">
    <location>
        <begin position="1"/>
        <end position="11"/>
    </location>
</feature>
<name>A0A167DGR6_9ASCO</name>
<evidence type="ECO:0000256" key="3">
    <source>
        <dbReference type="ARBA" id="ARBA00023054"/>
    </source>
</evidence>
<dbReference type="OrthoDB" id="74178at2759"/>
<feature type="compositionally biased region" description="Polar residues" evidence="5">
    <location>
        <begin position="189"/>
        <end position="209"/>
    </location>
</feature>
<dbReference type="InterPro" id="IPR052602">
    <property type="entry name" value="Growth_transcription_reg"/>
</dbReference>
<keyword evidence="8" id="KW-1185">Reference proteome</keyword>
<feature type="compositionally biased region" description="Gly residues" evidence="5">
    <location>
        <begin position="885"/>
        <end position="895"/>
    </location>
</feature>
<feature type="coiled-coil region" evidence="4">
    <location>
        <begin position="924"/>
        <end position="1017"/>
    </location>
</feature>
<evidence type="ECO:0000313" key="7">
    <source>
        <dbReference type="EMBL" id="ANB12901.1"/>
    </source>
</evidence>
<dbReference type="Gene3D" id="1.10.287.1490">
    <property type="match status" value="1"/>
</dbReference>
<dbReference type="InterPro" id="IPR022091">
    <property type="entry name" value="TMF_TATA-bd"/>
</dbReference>
<dbReference type="InterPro" id="IPR022092">
    <property type="entry name" value="TMF_DNA-bd"/>
</dbReference>
<protein>
    <submittedName>
        <fullName evidence="7">Sgm1p</fullName>
    </submittedName>
</protein>
<evidence type="ECO:0000256" key="4">
    <source>
        <dbReference type="SAM" id="Coils"/>
    </source>
</evidence>
<dbReference type="AlphaFoldDB" id="A0A167DGR6"/>
<feature type="region of interest" description="Disordered" evidence="5">
    <location>
        <begin position="814"/>
        <end position="848"/>
    </location>
</feature>
<dbReference type="KEGG" id="slb:AWJ20_1179"/>
<feature type="compositionally biased region" description="Low complexity" evidence="5">
    <location>
        <begin position="817"/>
        <end position="830"/>
    </location>
</feature>
<comment type="subcellular location">
    <subcellularLocation>
        <location evidence="1">Golgi apparatus</location>
    </subcellularLocation>
</comment>
<feature type="compositionally biased region" description="Low complexity" evidence="5">
    <location>
        <begin position="265"/>
        <end position="278"/>
    </location>
</feature>
<evidence type="ECO:0000256" key="2">
    <source>
        <dbReference type="ARBA" id="ARBA00023034"/>
    </source>
</evidence>
<accession>A0A167DGR6</accession>
<gene>
    <name evidence="7" type="primary">SGM1</name>
    <name evidence="7" type="ORF">AWJ20_1179</name>
</gene>
<dbReference type="Proteomes" id="UP000189580">
    <property type="component" value="Chromosome a"/>
</dbReference>
<feature type="compositionally biased region" description="Polar residues" evidence="5">
    <location>
        <begin position="31"/>
        <end position="40"/>
    </location>
</feature>
<evidence type="ECO:0000256" key="1">
    <source>
        <dbReference type="ARBA" id="ARBA00004555"/>
    </source>
</evidence>
<dbReference type="GO" id="GO:0005794">
    <property type="term" value="C:Golgi apparatus"/>
    <property type="evidence" value="ECO:0007669"/>
    <property type="project" value="UniProtKB-SubCell"/>
</dbReference>
<feature type="region of interest" description="Disordered" evidence="5">
    <location>
        <begin position="189"/>
        <end position="290"/>
    </location>
</feature>
<feature type="compositionally biased region" description="Gly residues" evidence="5">
    <location>
        <begin position="156"/>
        <end position="165"/>
    </location>
</feature>
<dbReference type="Pfam" id="PF12329">
    <property type="entry name" value="TMF_DNA_bd"/>
    <property type="match status" value="1"/>
</dbReference>
<feature type="region of interest" description="Disordered" evidence="5">
    <location>
        <begin position="1"/>
        <end position="168"/>
    </location>
</feature>
<dbReference type="GeneID" id="30032952"/>
<dbReference type="PANTHER" id="PTHR46515:SF1">
    <property type="entry name" value="TATA ELEMENT MODULATORY FACTOR"/>
    <property type="match status" value="1"/>
</dbReference>
<evidence type="ECO:0000313" key="8">
    <source>
        <dbReference type="Proteomes" id="UP000189580"/>
    </source>
</evidence>
<dbReference type="Pfam" id="PF12325">
    <property type="entry name" value="TMF_TATA_bd"/>
    <property type="match status" value="1"/>
</dbReference>
<keyword evidence="2" id="KW-0333">Golgi apparatus</keyword>
<feature type="coiled-coil region" evidence="4">
    <location>
        <begin position="654"/>
        <end position="769"/>
    </location>
</feature>
<feature type="domain" description="TATA element modulatory factor 1 TATA binding" evidence="6">
    <location>
        <begin position="910"/>
        <end position="1018"/>
    </location>
</feature>
<dbReference type="PANTHER" id="PTHR46515">
    <property type="entry name" value="TATA ELEMENT MODULATORY FACTOR TMF1"/>
    <property type="match status" value="1"/>
</dbReference>
<feature type="compositionally biased region" description="Polar residues" evidence="5">
    <location>
        <begin position="96"/>
        <end position="148"/>
    </location>
</feature>
<feature type="compositionally biased region" description="Low complexity" evidence="5">
    <location>
        <begin position="221"/>
        <end position="239"/>
    </location>
</feature>
<feature type="compositionally biased region" description="Polar residues" evidence="5">
    <location>
        <begin position="279"/>
        <end position="290"/>
    </location>
</feature>
<feature type="region of interest" description="Disordered" evidence="5">
    <location>
        <begin position="469"/>
        <end position="496"/>
    </location>
</feature>
<dbReference type="RefSeq" id="XP_018735378.1">
    <property type="nucleotide sequence ID" value="XM_018878033.1"/>
</dbReference>
<dbReference type="GO" id="GO:0005783">
    <property type="term" value="C:endoplasmic reticulum"/>
    <property type="evidence" value="ECO:0007669"/>
    <property type="project" value="TreeGrafter"/>
</dbReference>
<feature type="region of interest" description="Disordered" evidence="5">
    <location>
        <begin position="881"/>
        <end position="906"/>
    </location>
</feature>
<dbReference type="EMBL" id="CP014501">
    <property type="protein sequence ID" value="ANB12901.1"/>
    <property type="molecule type" value="Genomic_DNA"/>
</dbReference>
<proteinExistence type="predicted"/>
<feature type="compositionally biased region" description="Basic and acidic residues" evidence="5">
    <location>
        <begin position="240"/>
        <end position="253"/>
    </location>
</feature>
<evidence type="ECO:0000259" key="6">
    <source>
        <dbReference type="Pfam" id="PF12325"/>
    </source>
</evidence>
<sequence length="1025" mass="111093">MSAAQTASESSAESRAEESQVADNTVLDANGNAQDSTSTPVEDGENSDKLTTAESEIADELRAKQPEKKEAESAVVDKTVDSHATDAPVENAGSEVVTTTEPAETSAPSTRIQASVSNGSESIASKSKPESVNVNINSAGTSNTSNGARTVPAGATAGGSSGAAGSGSTWNYLRRAVANVESTLDKVLQESTEVGVRTSTPPSNSSAKLSMQERLAMAVGRSGSASTSPVASSTTSARPSIERSSTDRPRKSLESAASSAEVPTVANSNVVVDNASNNESTPSLKTLQPRTTEVVPPSFEFCIQISKQLLDLVEKLSEQDATGASVSEVPVTEGSDGTEVGAVNSASGQPKASLTAIKESISQLASDLDKQSTELQKFNEFQQQKYEVVESKLTYLAKQEADRAKKEKSSSSGIAKTLAEKEEYIALILEEAQMLSKQELKHMNTIKKLRAKDRDFDKTLDTVNKRAEKAERELADTKAKLKKSQETERRQSDNIRAYSKMDSELASLRRDKESATAKISQLEKTIEQLTIENDANASRAKEEALNSANAKLEKLQAELDETTDHLNHQLDRRNGEIEALKVQVQREIENANRRESTLKDEIKSLEARVEHYRALSEDASTDSSKDVIHTNLLRQIEVLQSQHSVANESWHEIEASLLGKISSLEKEREELQNQEKYLIKKLKTVNDSLKRQTEETEDTREKVVDLEESLSKTLKQLEQAVAEKNEVSQSRLDYEKSIAIEKASLQEEINQLKQKLETVNEELAVATEEAANASRPFIEPLGSPTIPGYAGANEKKRSVSNSIDMFLAGGSQTNALSLSSPSPYSPSPDSQMRRTSSSARMFGPGGGSNISRSESIVAANSSGLDLASLDEMDDDFFDDSATQDGGPGAITGGGVDNNSMYTTSGGGGGGGVSLQLVGKMNMTIRRLESDLANSRQDLAKMSKAKDDAYQEVIRLMKENEELNTLRTTTISLQNQVQALEAREQTTLEMLGEKSELVQELRADVDDLKTMYRQQIEELVDQLHKK</sequence>
<reference evidence="7 8" key="1">
    <citation type="submission" date="2016-02" db="EMBL/GenBank/DDBJ databases">
        <title>Complete genome sequence and transcriptome regulation of the pentose utilising yeast Sugiyamaella lignohabitans.</title>
        <authorList>
            <person name="Bellasio M."/>
            <person name="Peymann A."/>
            <person name="Valli M."/>
            <person name="Sipitzky M."/>
            <person name="Graf A."/>
            <person name="Sauer M."/>
            <person name="Marx H."/>
            <person name="Mattanovich D."/>
        </authorList>
    </citation>
    <scope>NUCLEOTIDE SEQUENCE [LARGE SCALE GENOMIC DNA]</scope>
    <source>
        <strain evidence="7 8">CBS 10342</strain>
    </source>
</reference>
<organism evidence="7 8">
    <name type="scientific">Sugiyamaella lignohabitans</name>
    <dbReference type="NCBI Taxonomy" id="796027"/>
    <lineage>
        <taxon>Eukaryota</taxon>
        <taxon>Fungi</taxon>
        <taxon>Dikarya</taxon>
        <taxon>Ascomycota</taxon>
        <taxon>Saccharomycotina</taxon>
        <taxon>Dipodascomycetes</taxon>
        <taxon>Dipodascales</taxon>
        <taxon>Trichomonascaceae</taxon>
        <taxon>Sugiyamaella</taxon>
    </lineage>
</organism>